<name>A0A0V0GQK6_SOLCH</name>
<dbReference type="AlphaFoldDB" id="A0A0V0GQK6"/>
<protein>
    <submittedName>
        <fullName evidence="1">Putative ovule protein</fullName>
    </submittedName>
</protein>
<dbReference type="EMBL" id="GEDG01033695">
    <property type="protein sequence ID" value="JAP10125.1"/>
    <property type="molecule type" value="Transcribed_RNA"/>
</dbReference>
<sequence length="90" mass="9968">MFTTARISHTSGPIKLTCRWQSKITTLNISGTCYYYKKFAYVSSLTLLSQARIKEESGQSEAASLPYKGRGEVAYILPSPEPTCEITPSL</sequence>
<evidence type="ECO:0000313" key="1">
    <source>
        <dbReference type="EMBL" id="JAP10125.1"/>
    </source>
</evidence>
<accession>A0A0V0GQK6</accession>
<feature type="non-terminal residue" evidence="1">
    <location>
        <position position="90"/>
    </location>
</feature>
<organism evidence="1">
    <name type="scientific">Solanum chacoense</name>
    <name type="common">Chaco potato</name>
    <dbReference type="NCBI Taxonomy" id="4108"/>
    <lineage>
        <taxon>Eukaryota</taxon>
        <taxon>Viridiplantae</taxon>
        <taxon>Streptophyta</taxon>
        <taxon>Embryophyta</taxon>
        <taxon>Tracheophyta</taxon>
        <taxon>Spermatophyta</taxon>
        <taxon>Magnoliopsida</taxon>
        <taxon>eudicotyledons</taxon>
        <taxon>Gunneridae</taxon>
        <taxon>Pentapetalae</taxon>
        <taxon>asterids</taxon>
        <taxon>lamiids</taxon>
        <taxon>Solanales</taxon>
        <taxon>Solanaceae</taxon>
        <taxon>Solanoideae</taxon>
        <taxon>Solaneae</taxon>
        <taxon>Solanum</taxon>
    </lineage>
</organism>
<proteinExistence type="predicted"/>
<reference evidence="1" key="1">
    <citation type="submission" date="2015-12" db="EMBL/GenBank/DDBJ databases">
        <title>Gene expression during late stages of embryo sac development: a critical building block for successful pollen-pistil interactions.</title>
        <authorList>
            <person name="Liu Y."/>
            <person name="Joly V."/>
            <person name="Sabar M."/>
            <person name="Matton D.P."/>
        </authorList>
    </citation>
    <scope>NUCLEOTIDE SEQUENCE</scope>
</reference>